<evidence type="ECO:0000313" key="2">
    <source>
        <dbReference type="Proteomes" id="UP000320421"/>
    </source>
</evidence>
<keyword evidence="2" id="KW-1185">Reference proteome</keyword>
<dbReference type="EMBL" id="CP036266">
    <property type="protein sequence ID" value="QDT21346.1"/>
    <property type="molecule type" value="Genomic_DNA"/>
</dbReference>
<protein>
    <submittedName>
        <fullName evidence="1">Uncharacterized protein</fullName>
    </submittedName>
</protein>
<proteinExistence type="predicted"/>
<reference evidence="1 2" key="1">
    <citation type="submission" date="2019-02" db="EMBL/GenBank/DDBJ databases">
        <title>Deep-cultivation of Planctomycetes and their phenomic and genomic characterization uncovers novel biology.</title>
        <authorList>
            <person name="Wiegand S."/>
            <person name="Jogler M."/>
            <person name="Boedeker C."/>
            <person name="Pinto D."/>
            <person name="Vollmers J."/>
            <person name="Rivas-Marin E."/>
            <person name="Kohn T."/>
            <person name="Peeters S.H."/>
            <person name="Heuer A."/>
            <person name="Rast P."/>
            <person name="Oberbeckmann S."/>
            <person name="Bunk B."/>
            <person name="Jeske O."/>
            <person name="Meyerdierks A."/>
            <person name="Storesund J.E."/>
            <person name="Kallscheuer N."/>
            <person name="Luecker S."/>
            <person name="Lage O.M."/>
            <person name="Pohl T."/>
            <person name="Merkel B.J."/>
            <person name="Hornburger P."/>
            <person name="Mueller R.-W."/>
            <person name="Bruemmer F."/>
            <person name="Labrenz M."/>
            <person name="Spormann A.M."/>
            <person name="Op den Camp H."/>
            <person name="Overmann J."/>
            <person name="Amann R."/>
            <person name="Jetten M.S.M."/>
            <person name="Mascher T."/>
            <person name="Medema M.H."/>
            <person name="Devos D.P."/>
            <person name="Kaster A.-K."/>
            <person name="Ovreas L."/>
            <person name="Rohde M."/>
            <person name="Galperin M.Y."/>
            <person name="Jogler C."/>
        </authorList>
    </citation>
    <scope>NUCLEOTIDE SEQUENCE [LARGE SCALE GENOMIC DNA]</scope>
    <source>
        <strain evidence="1 2">HG66A1</strain>
    </source>
</reference>
<sequence>MTDAPRLQQALTGTDCGATMQSETVVTAHDRQGGALTLDSG</sequence>
<name>A0A517PPP0_9PLAN</name>
<evidence type="ECO:0000313" key="1">
    <source>
        <dbReference type="EMBL" id="QDT21346.1"/>
    </source>
</evidence>
<dbReference type="AlphaFoldDB" id="A0A517PPP0"/>
<dbReference type="Proteomes" id="UP000320421">
    <property type="component" value="Chromosome"/>
</dbReference>
<dbReference type="RefSeq" id="WP_261344733.1">
    <property type="nucleotide sequence ID" value="NZ_CP036266.1"/>
</dbReference>
<accession>A0A517PPP0</accession>
<organism evidence="1 2">
    <name type="scientific">Gimesia chilikensis</name>
    <dbReference type="NCBI Taxonomy" id="2605989"/>
    <lineage>
        <taxon>Bacteria</taxon>
        <taxon>Pseudomonadati</taxon>
        <taxon>Planctomycetota</taxon>
        <taxon>Planctomycetia</taxon>
        <taxon>Planctomycetales</taxon>
        <taxon>Planctomycetaceae</taxon>
        <taxon>Gimesia</taxon>
    </lineage>
</organism>
<gene>
    <name evidence="1" type="ORF">HG66A1_31450</name>
</gene>